<dbReference type="Proteomes" id="UP000192932">
    <property type="component" value="Chromosome"/>
</dbReference>
<dbReference type="EMBL" id="CP020743">
    <property type="protein sequence ID" value="ARJ25071.1"/>
    <property type="molecule type" value="Genomic_DNA"/>
</dbReference>
<dbReference type="EMBL" id="SZOD01000076">
    <property type="protein sequence ID" value="TKI86991.1"/>
    <property type="molecule type" value="Genomic_DNA"/>
</dbReference>
<sequence>MLTKREFERFASDKQCIERALVMWKEWMSKKKTYTDDFAAEGTMYVVNHMKLRDHQVSLIFDFFDEYLTLLNHGEEQAEAFYKTIMRM</sequence>
<gene>
    <name evidence="1" type="ORF">B7492_04490</name>
    <name evidence="2" type="ORF">B7492_25635</name>
    <name evidence="3" type="ORF">FC701_03595</name>
</gene>
<organism evidence="2 4">
    <name type="scientific">Bacillus mycoides</name>
    <dbReference type="NCBI Taxonomy" id="1405"/>
    <lineage>
        <taxon>Bacteria</taxon>
        <taxon>Bacillati</taxon>
        <taxon>Bacillota</taxon>
        <taxon>Bacilli</taxon>
        <taxon>Bacillales</taxon>
        <taxon>Bacillaceae</taxon>
        <taxon>Bacillus</taxon>
        <taxon>Bacillus cereus group</taxon>
    </lineage>
</organism>
<evidence type="ECO:0000313" key="4">
    <source>
        <dbReference type="Proteomes" id="UP000192932"/>
    </source>
</evidence>
<reference evidence="2 4" key="1">
    <citation type="submission" date="2017-04" db="EMBL/GenBank/DDBJ databases">
        <title>The Characteristic of a Fine Plant Growth-Promoting Rhizobacteria Bacillus mycoides Gnyt1 and its Whole Genome Sequencing Analysis.</title>
        <authorList>
            <person name="Li J.H."/>
            <person name="Yao T."/>
        </authorList>
    </citation>
    <scope>NUCLEOTIDE SEQUENCE [LARGE SCALE GENOMIC DNA]</scope>
    <source>
        <strain evidence="2 4">Gnyt1</strain>
    </source>
</reference>
<evidence type="ECO:0000313" key="1">
    <source>
        <dbReference type="EMBL" id="ARJ25071.1"/>
    </source>
</evidence>
<proteinExistence type="predicted"/>
<protein>
    <submittedName>
        <fullName evidence="2">Uncharacterized protein</fullName>
    </submittedName>
</protein>
<accession>A0A1W6AHM8</accession>
<dbReference type="AlphaFoldDB" id="A0A1W6AHM8"/>
<evidence type="ECO:0000313" key="2">
    <source>
        <dbReference type="EMBL" id="ARJ25211.1"/>
    </source>
</evidence>
<dbReference type="EMBL" id="CP020743">
    <property type="protein sequence ID" value="ARJ25211.1"/>
    <property type="molecule type" value="Genomic_DNA"/>
</dbReference>
<evidence type="ECO:0000313" key="3">
    <source>
        <dbReference type="EMBL" id="TKI86991.1"/>
    </source>
</evidence>
<dbReference type="RefSeq" id="WP_085312935.1">
    <property type="nucleotide sequence ID" value="NZ_CP020743.1"/>
</dbReference>
<dbReference type="Proteomes" id="UP000305524">
    <property type="component" value="Unassembled WGS sequence"/>
</dbReference>
<evidence type="ECO:0000313" key="5">
    <source>
        <dbReference type="Proteomes" id="UP000305524"/>
    </source>
</evidence>
<reference evidence="3 5" key="2">
    <citation type="journal article" date="2019" name="Environ. Microbiol.">
        <title>An active ?-lactamase is a part of an orchestrated cell wall stress resistance network of Bacillus subtilis and related rhizosphere species.</title>
        <authorList>
            <person name="Bucher T."/>
            <person name="Keren-Paz A."/>
            <person name="Hausser J."/>
            <person name="Olender T."/>
            <person name="Cytryn E."/>
            <person name="Kolodkin-Gal I."/>
        </authorList>
    </citation>
    <scope>NUCLEOTIDE SEQUENCE [LARGE SCALE GENOMIC DNA]</scope>
    <source>
        <strain evidence="3 5">I186</strain>
    </source>
</reference>
<name>A0A1W6AHM8_BACMY</name>